<keyword evidence="5" id="KW-0418">Kinase</keyword>
<feature type="domain" description="Protein kinase" evidence="4">
    <location>
        <begin position="19"/>
        <end position="276"/>
    </location>
</feature>
<dbReference type="CDD" id="cd14014">
    <property type="entry name" value="STKc_PknB_like"/>
    <property type="match status" value="1"/>
</dbReference>
<evidence type="ECO:0000256" key="1">
    <source>
        <dbReference type="ARBA" id="ARBA00022741"/>
    </source>
</evidence>
<dbReference type="GO" id="GO:0004674">
    <property type="term" value="F:protein serine/threonine kinase activity"/>
    <property type="evidence" value="ECO:0007669"/>
    <property type="project" value="UniProtKB-KW"/>
</dbReference>
<dbReference type="Proteomes" id="UP000031532">
    <property type="component" value="Unassembled WGS sequence"/>
</dbReference>
<dbReference type="AlphaFoldDB" id="A0A9X5E5C0"/>
<reference evidence="5 6" key="1">
    <citation type="journal article" date="2015" name="Genome Announc.">
        <title>Draft Genome Sequence of the Terrestrial Cyanobacterium Scytonema millei VB511283, Isolated from Eastern India.</title>
        <authorList>
            <person name="Sen D."/>
            <person name="Chandrababunaidu M.M."/>
            <person name="Singh D."/>
            <person name="Sanghi N."/>
            <person name="Ghorai A."/>
            <person name="Mishra G.P."/>
            <person name="Madduluri M."/>
            <person name="Adhikary S.P."/>
            <person name="Tripathy S."/>
        </authorList>
    </citation>
    <scope>NUCLEOTIDE SEQUENCE [LARGE SCALE GENOMIC DNA]</scope>
    <source>
        <strain evidence="5 6">VB511283</strain>
    </source>
</reference>
<keyword evidence="2" id="KW-0067">ATP-binding</keyword>
<proteinExistence type="predicted"/>
<dbReference type="EMBL" id="JTJC03000003">
    <property type="protein sequence ID" value="NHC35605.1"/>
    <property type="molecule type" value="Genomic_DNA"/>
</dbReference>
<dbReference type="SMART" id="SM00220">
    <property type="entry name" value="S_TKc"/>
    <property type="match status" value="1"/>
</dbReference>
<gene>
    <name evidence="5" type="ORF">QH73_0013190</name>
</gene>
<evidence type="ECO:0000313" key="6">
    <source>
        <dbReference type="Proteomes" id="UP000031532"/>
    </source>
</evidence>
<dbReference type="RefSeq" id="WP_052289747.1">
    <property type="nucleotide sequence ID" value="NZ_JTJC03000003.1"/>
</dbReference>
<dbReference type="Gene3D" id="1.10.510.10">
    <property type="entry name" value="Transferase(Phosphotransferase) domain 1"/>
    <property type="match status" value="1"/>
</dbReference>
<keyword evidence="1" id="KW-0547">Nucleotide-binding</keyword>
<keyword evidence="5" id="KW-0723">Serine/threonine-protein kinase</keyword>
<dbReference type="InterPro" id="IPR008271">
    <property type="entry name" value="Ser/Thr_kinase_AS"/>
</dbReference>
<dbReference type="Gene3D" id="3.30.200.20">
    <property type="entry name" value="Phosphorylase Kinase, domain 1"/>
    <property type="match status" value="1"/>
</dbReference>
<feature type="transmembrane region" description="Helical" evidence="3">
    <location>
        <begin position="349"/>
        <end position="372"/>
    </location>
</feature>
<keyword evidence="6" id="KW-1185">Reference proteome</keyword>
<dbReference type="GO" id="GO:0005524">
    <property type="term" value="F:ATP binding"/>
    <property type="evidence" value="ECO:0007669"/>
    <property type="project" value="UniProtKB-KW"/>
</dbReference>
<protein>
    <submittedName>
        <fullName evidence="5">Serine/threonine protein kinase</fullName>
    </submittedName>
</protein>
<dbReference type="InterPro" id="IPR011009">
    <property type="entry name" value="Kinase-like_dom_sf"/>
</dbReference>
<organism evidence="5 6">
    <name type="scientific">Scytonema millei VB511283</name>
    <dbReference type="NCBI Taxonomy" id="1245923"/>
    <lineage>
        <taxon>Bacteria</taxon>
        <taxon>Bacillati</taxon>
        <taxon>Cyanobacteriota</taxon>
        <taxon>Cyanophyceae</taxon>
        <taxon>Nostocales</taxon>
        <taxon>Scytonemataceae</taxon>
        <taxon>Scytonema</taxon>
    </lineage>
</organism>
<dbReference type="PANTHER" id="PTHR24363">
    <property type="entry name" value="SERINE/THREONINE PROTEIN KINASE"/>
    <property type="match status" value="1"/>
</dbReference>
<dbReference type="Pfam" id="PF00069">
    <property type="entry name" value="Pkinase"/>
    <property type="match status" value="1"/>
</dbReference>
<evidence type="ECO:0000259" key="4">
    <source>
        <dbReference type="PROSITE" id="PS50011"/>
    </source>
</evidence>
<dbReference type="InterPro" id="IPR000719">
    <property type="entry name" value="Prot_kinase_dom"/>
</dbReference>
<evidence type="ECO:0000256" key="3">
    <source>
        <dbReference type="SAM" id="Phobius"/>
    </source>
</evidence>
<dbReference type="OrthoDB" id="504485at2"/>
<evidence type="ECO:0000256" key="2">
    <source>
        <dbReference type="ARBA" id="ARBA00022840"/>
    </source>
</evidence>
<accession>A0A9X5E5C0</accession>
<keyword evidence="3" id="KW-1133">Transmembrane helix</keyword>
<sequence length="472" mass="54300">MSERNWETPLTSNTLEQRYEIIQQLAKKAGRRTLLARDRKTEELVVVKLLCFASDFEWDALKLFEREAKILQAISHPTIPRYLDYYELDFNNGNKGFALVQTYISGKSLENYLKSGRSFDEVEIKQLATAVLEILTYLHGRQPPVIHRDIKPSNILLGDRSGNSIGQVYLVDFGSVQTLAAKEGGTMTIVGTYGYMPPEQFGDRTVPASDLYSLGTTLVYLVTGTHPADLPQKDGRIQFELLTNLSSEFTRWLQRMIEPSLERRFTSAEHALQELIQPRIVRPLPSTYKQLCETRVTLNREIDGLDIILSEKGWDFGVGFTTAFASLYNSILIPTTGIAFDTFSRHPSLLLIIGGLWYGNYILVSGVIKYLFKRTRLKISDRKITFTHEILGWKYRQVFKTDTQYVTALKLIYGYRGNRRSMHIWIGRDKYELWRDSMLSEPEMEWLAQELSACLGIEISREPNFYIPKAER</sequence>
<keyword evidence="3" id="KW-0472">Membrane</keyword>
<dbReference type="PROSITE" id="PS00108">
    <property type="entry name" value="PROTEIN_KINASE_ST"/>
    <property type="match status" value="1"/>
</dbReference>
<dbReference type="PANTHER" id="PTHR24363:SF7">
    <property type="entry name" value="SERINE_THREONINE-PROTEIN KINASE-LIKE PROTEIN E"/>
    <property type="match status" value="1"/>
</dbReference>
<name>A0A9X5E5C0_9CYAN</name>
<keyword evidence="3" id="KW-0812">Transmembrane</keyword>
<keyword evidence="5" id="KW-0808">Transferase</keyword>
<comment type="caution">
    <text evidence="5">The sequence shown here is derived from an EMBL/GenBank/DDBJ whole genome shotgun (WGS) entry which is preliminary data.</text>
</comment>
<dbReference type="SUPFAM" id="SSF56112">
    <property type="entry name" value="Protein kinase-like (PK-like)"/>
    <property type="match status" value="1"/>
</dbReference>
<evidence type="ECO:0000313" key="5">
    <source>
        <dbReference type="EMBL" id="NHC35605.1"/>
    </source>
</evidence>
<dbReference type="PROSITE" id="PS50011">
    <property type="entry name" value="PROTEIN_KINASE_DOM"/>
    <property type="match status" value="1"/>
</dbReference>